<reference evidence="2 4" key="3">
    <citation type="submission" date="2016-11" db="EMBL/GenBank/DDBJ databases">
        <title>Whole genomes of Flavobacteriaceae.</title>
        <authorList>
            <person name="Stine C."/>
            <person name="Li C."/>
            <person name="Tadesse D."/>
        </authorList>
    </citation>
    <scope>NUCLEOTIDE SEQUENCE [LARGE SCALE GENOMIC DNA]</scope>
    <source>
        <strain evidence="2 4">ATCC BAA-2541</strain>
    </source>
</reference>
<name>A0A1S1JCH1_9FLAO</name>
<evidence type="ECO:0000313" key="3">
    <source>
        <dbReference type="Proteomes" id="UP000180252"/>
    </source>
</evidence>
<protein>
    <submittedName>
        <fullName evidence="1">Uncharacterized protein</fullName>
    </submittedName>
</protein>
<dbReference type="EMBL" id="MIKE01000011">
    <property type="protein sequence ID" value="OHT46816.1"/>
    <property type="molecule type" value="Genomic_DNA"/>
</dbReference>
<organism evidence="1 3">
    <name type="scientific">Flavobacterium tructae</name>
    <dbReference type="NCBI Taxonomy" id="1114873"/>
    <lineage>
        <taxon>Bacteria</taxon>
        <taxon>Pseudomonadati</taxon>
        <taxon>Bacteroidota</taxon>
        <taxon>Flavobacteriia</taxon>
        <taxon>Flavobacteriales</taxon>
        <taxon>Flavobacteriaceae</taxon>
        <taxon>Flavobacterium</taxon>
    </lineage>
</organism>
<reference evidence="1" key="1">
    <citation type="submission" date="2016-09" db="EMBL/GenBank/DDBJ databases">
        <authorList>
            <person name="Capua I."/>
            <person name="De Benedictis P."/>
            <person name="Joannis T."/>
            <person name="Lombin L.H."/>
            <person name="Cattoli G."/>
        </authorList>
    </citation>
    <scope>NUCLEOTIDE SEQUENCE [LARGE SCALE GENOMIC DNA]</scope>
    <source>
        <strain evidence="1">MSU</strain>
    </source>
</reference>
<comment type="caution">
    <text evidence="1">The sequence shown here is derived from an EMBL/GenBank/DDBJ whole genome shotgun (WGS) entry which is preliminary data.</text>
</comment>
<evidence type="ECO:0000313" key="2">
    <source>
        <dbReference type="EMBL" id="OXB21124.1"/>
    </source>
</evidence>
<dbReference type="Proteomes" id="UP000180252">
    <property type="component" value="Unassembled WGS sequence"/>
</dbReference>
<dbReference type="STRING" id="1278819.BHE19_04745"/>
<dbReference type="Proteomes" id="UP000198319">
    <property type="component" value="Unassembled WGS sequence"/>
</dbReference>
<dbReference type="OrthoDB" id="1358284at2"/>
<keyword evidence="4" id="KW-1185">Reference proteome</keyword>
<reference evidence="3" key="2">
    <citation type="submission" date="2016-09" db="EMBL/GenBank/DDBJ databases">
        <authorList>
            <person name="Chen S."/>
            <person name="Walker E."/>
        </authorList>
    </citation>
    <scope>NUCLEOTIDE SEQUENCE [LARGE SCALE GENOMIC DNA]</scope>
    <source>
        <strain evidence="3">MSU</strain>
    </source>
</reference>
<proteinExistence type="predicted"/>
<accession>A0A1S1JCH1</accession>
<evidence type="ECO:0000313" key="4">
    <source>
        <dbReference type="Proteomes" id="UP000198319"/>
    </source>
</evidence>
<sequence length="98" mass="11195">MKEDRTVQITKFLNLVSRMNFFTNLKSEQQNDSVVSCFKIASYNELNSTISSLLRTCIQTLKSDPSETDIDIINLLEIAVQLLPSDEIELLDELNKIL</sequence>
<dbReference type="RefSeq" id="WP_070906462.1">
    <property type="nucleotide sequence ID" value="NZ_MIKE01000011.1"/>
</dbReference>
<dbReference type="AlphaFoldDB" id="A0A1S1JCH1"/>
<dbReference type="EMBL" id="MUHG01000005">
    <property type="protein sequence ID" value="OXB21124.1"/>
    <property type="molecule type" value="Genomic_DNA"/>
</dbReference>
<evidence type="ECO:0000313" key="1">
    <source>
        <dbReference type="EMBL" id="OHT46816.1"/>
    </source>
</evidence>
<gene>
    <name evidence="2" type="ORF">B0A71_05925</name>
    <name evidence="1" type="ORF">BHE19_04745</name>
</gene>